<dbReference type="PANTHER" id="PTHR47389">
    <property type="entry name" value="OS09G0436400 PROTEIN"/>
    <property type="match status" value="1"/>
</dbReference>
<feature type="region of interest" description="Disordered" evidence="1">
    <location>
        <begin position="1"/>
        <end position="34"/>
    </location>
</feature>
<dbReference type="EnsemblPlants" id="LPERR08G02830.1">
    <property type="protein sequence ID" value="LPERR08G02830.1"/>
    <property type="gene ID" value="LPERR08G02830"/>
</dbReference>
<dbReference type="Proteomes" id="UP000032180">
    <property type="component" value="Chromosome 8"/>
</dbReference>
<name>A0A0D9X4B7_9ORYZ</name>
<proteinExistence type="predicted"/>
<dbReference type="AlphaFoldDB" id="A0A0D9X4B7"/>
<sequence length="369" mass="40871">MAAGSTTSLASRPLPPRHPPYPTSPPGEHLTKKQRREAIHEWRNGGVTGSESCTNKNKLKLILLNGIELLVDGKLLRQFTGVVFDWDEANKRGKILTTSSVVCDFNGELHEPTLKLSVRLPNKTITEGQLLFFNVNYGFALLEVIGDIQLQVPSYASSTNYGQDVFALARDENMSLMVRHGTISWLDYPVLFNYSMFVSCGIPEGGSGGLVSDHDGNIIGIAFDIHLGSVVTSISTIRTCIEMWHKFSRVGRPIAGMQLKAVELLDVSTQEELCLDYNITGGFIVNQVYEDSTAERLGIRRGDVIVFQDNSCSTVPQLEEYLLSLGWVYLQGISLTADLKVEVHNLVDSYKECITFPVQFSDSSKRVYG</sequence>
<dbReference type="InterPro" id="IPR009003">
    <property type="entry name" value="Peptidase_S1_PA"/>
</dbReference>
<dbReference type="Gene3D" id="2.30.42.10">
    <property type="match status" value="1"/>
</dbReference>
<dbReference type="SUPFAM" id="SSF50156">
    <property type="entry name" value="PDZ domain-like"/>
    <property type="match status" value="1"/>
</dbReference>
<dbReference type="Gene3D" id="2.40.10.120">
    <property type="match status" value="1"/>
</dbReference>
<dbReference type="SUPFAM" id="SSF50494">
    <property type="entry name" value="Trypsin-like serine proteases"/>
    <property type="match status" value="1"/>
</dbReference>
<dbReference type="Gramene" id="LPERR08G02830.1">
    <property type="protein sequence ID" value="LPERR08G02830.1"/>
    <property type="gene ID" value="LPERR08G02830"/>
</dbReference>
<protein>
    <recommendedName>
        <fullName evidence="4">PDZ domain-containing protein</fullName>
    </recommendedName>
</protein>
<evidence type="ECO:0000313" key="2">
    <source>
        <dbReference type="EnsemblPlants" id="LPERR08G02830.1"/>
    </source>
</evidence>
<reference evidence="2 3" key="1">
    <citation type="submission" date="2012-08" db="EMBL/GenBank/DDBJ databases">
        <title>Oryza genome evolution.</title>
        <authorList>
            <person name="Wing R.A."/>
        </authorList>
    </citation>
    <scope>NUCLEOTIDE SEQUENCE</scope>
</reference>
<dbReference type="Pfam" id="PF13365">
    <property type="entry name" value="Trypsin_2"/>
    <property type="match status" value="1"/>
</dbReference>
<feature type="compositionally biased region" description="Polar residues" evidence="1">
    <location>
        <begin position="1"/>
        <end position="10"/>
    </location>
</feature>
<dbReference type="HOGENOM" id="CLU_012954_2_0_1"/>
<accession>A0A0D9X4B7</accession>
<dbReference type="PANTHER" id="PTHR47389:SF5">
    <property type="entry name" value="OS09G0436700 PROTEIN"/>
    <property type="match status" value="1"/>
</dbReference>
<reference evidence="3" key="2">
    <citation type="submission" date="2013-12" db="EMBL/GenBank/DDBJ databases">
        <authorList>
            <person name="Yu Y."/>
            <person name="Lee S."/>
            <person name="de Baynast K."/>
            <person name="Wissotski M."/>
            <person name="Liu L."/>
            <person name="Talag J."/>
            <person name="Goicoechea J."/>
            <person name="Angelova A."/>
            <person name="Jetty R."/>
            <person name="Kudrna D."/>
            <person name="Golser W."/>
            <person name="Rivera L."/>
            <person name="Zhang J."/>
            <person name="Wing R."/>
        </authorList>
    </citation>
    <scope>NUCLEOTIDE SEQUENCE</scope>
</reference>
<evidence type="ECO:0008006" key="4">
    <source>
        <dbReference type="Google" id="ProtNLM"/>
    </source>
</evidence>
<reference evidence="2" key="3">
    <citation type="submission" date="2015-04" db="UniProtKB">
        <authorList>
            <consortium name="EnsemblPlants"/>
        </authorList>
    </citation>
    <scope>IDENTIFICATION</scope>
</reference>
<keyword evidence="3" id="KW-1185">Reference proteome</keyword>
<dbReference type="STRING" id="77586.A0A0D9X4B7"/>
<organism evidence="2 3">
    <name type="scientific">Leersia perrieri</name>
    <dbReference type="NCBI Taxonomy" id="77586"/>
    <lineage>
        <taxon>Eukaryota</taxon>
        <taxon>Viridiplantae</taxon>
        <taxon>Streptophyta</taxon>
        <taxon>Embryophyta</taxon>
        <taxon>Tracheophyta</taxon>
        <taxon>Spermatophyta</taxon>
        <taxon>Magnoliopsida</taxon>
        <taxon>Liliopsida</taxon>
        <taxon>Poales</taxon>
        <taxon>Poaceae</taxon>
        <taxon>BOP clade</taxon>
        <taxon>Oryzoideae</taxon>
        <taxon>Oryzeae</taxon>
        <taxon>Oryzinae</taxon>
        <taxon>Leersia</taxon>
    </lineage>
</organism>
<evidence type="ECO:0000256" key="1">
    <source>
        <dbReference type="SAM" id="MobiDB-lite"/>
    </source>
</evidence>
<feature type="compositionally biased region" description="Pro residues" evidence="1">
    <location>
        <begin position="13"/>
        <end position="25"/>
    </location>
</feature>
<dbReference type="InterPro" id="IPR036034">
    <property type="entry name" value="PDZ_sf"/>
</dbReference>
<evidence type="ECO:0000313" key="3">
    <source>
        <dbReference type="Proteomes" id="UP000032180"/>
    </source>
</evidence>